<sequence length="64" mass="7431">MQQDNSDNDNTKEEDLELNDKQRLNLLLGGLIASIRISKYYSPKASDCLNFYKHNNNGCFIFFI</sequence>
<name>A0A0F3RKD2_ORITS</name>
<evidence type="ECO:0000313" key="2">
    <source>
        <dbReference type="Proteomes" id="UP000033580"/>
    </source>
</evidence>
<organism evidence="1 2">
    <name type="scientific">Orientia tsutsugamushi str. UT144</name>
    <dbReference type="NCBI Taxonomy" id="1441384"/>
    <lineage>
        <taxon>Bacteria</taxon>
        <taxon>Pseudomonadati</taxon>
        <taxon>Pseudomonadota</taxon>
        <taxon>Alphaproteobacteria</taxon>
        <taxon>Rickettsiales</taxon>
        <taxon>Rickettsiaceae</taxon>
        <taxon>Rickettsieae</taxon>
        <taxon>Orientia</taxon>
    </lineage>
</organism>
<evidence type="ECO:0000313" key="1">
    <source>
        <dbReference type="EMBL" id="KJW06511.1"/>
    </source>
</evidence>
<reference evidence="1 2" key="1">
    <citation type="submission" date="2015-01" db="EMBL/GenBank/DDBJ databases">
        <title>Genome Sequencing of Rickettsiales.</title>
        <authorList>
            <person name="Daugherty S.C."/>
            <person name="Su Q."/>
            <person name="Abolude K."/>
            <person name="Beier-Sexton M."/>
            <person name="Carlyon J.A."/>
            <person name="Carter R."/>
            <person name="Day N.P."/>
            <person name="Dumler S.J."/>
            <person name="Dyachenko V."/>
            <person name="Godinez A."/>
            <person name="Kurtti T.J."/>
            <person name="Lichay M."/>
            <person name="Mullins K.E."/>
            <person name="Ott S."/>
            <person name="Pappas-Brown V."/>
            <person name="Paris D.H."/>
            <person name="Patel P."/>
            <person name="Richards A.L."/>
            <person name="Sadzewicz L."/>
            <person name="Sears K."/>
            <person name="Seidman D."/>
            <person name="Sengamalay N."/>
            <person name="Stenos J."/>
            <person name="Tallon L.J."/>
            <person name="Vincent G."/>
            <person name="Fraser C.M."/>
            <person name="Munderloh U."/>
            <person name="Dunning-Hotopp J.C."/>
        </authorList>
    </citation>
    <scope>NUCLEOTIDE SEQUENCE [LARGE SCALE GENOMIC DNA]</scope>
    <source>
        <strain evidence="1 2">UT144</strain>
    </source>
</reference>
<proteinExistence type="predicted"/>
<comment type="caution">
    <text evidence="1">The sequence shown here is derived from an EMBL/GenBank/DDBJ whole genome shotgun (WGS) entry which is preliminary data.</text>
</comment>
<gene>
    <name evidence="1" type="ORF">OTUT144_1446</name>
</gene>
<dbReference type="AlphaFoldDB" id="A0A0F3RKD2"/>
<protein>
    <submittedName>
        <fullName evidence="1">Putative conjugative transfer protein TraB</fullName>
    </submittedName>
</protein>
<accession>A0A0F3RKD2</accession>
<dbReference type="Proteomes" id="UP000033580">
    <property type="component" value="Unassembled WGS sequence"/>
</dbReference>
<dbReference type="EMBL" id="LAOR01000114">
    <property type="protein sequence ID" value="KJW06511.1"/>
    <property type="molecule type" value="Genomic_DNA"/>
</dbReference>